<dbReference type="STRING" id="27342.A0A0H2RWF4"/>
<feature type="transmembrane region" description="Helical" evidence="1">
    <location>
        <begin position="75"/>
        <end position="94"/>
    </location>
</feature>
<keyword evidence="1" id="KW-1133">Transmembrane helix</keyword>
<feature type="transmembrane region" description="Helical" evidence="1">
    <location>
        <begin position="173"/>
        <end position="191"/>
    </location>
</feature>
<proteinExistence type="predicted"/>
<keyword evidence="4" id="KW-1185">Reference proteome</keyword>
<dbReference type="Proteomes" id="UP000053477">
    <property type="component" value="Unassembled WGS sequence"/>
</dbReference>
<evidence type="ECO:0000259" key="2">
    <source>
        <dbReference type="Pfam" id="PF20151"/>
    </source>
</evidence>
<name>A0A0H2RWF4_9AGAM</name>
<keyword evidence="1" id="KW-0812">Transmembrane</keyword>
<dbReference type="EMBL" id="KQ085919">
    <property type="protein sequence ID" value="KLO16169.1"/>
    <property type="molecule type" value="Genomic_DNA"/>
</dbReference>
<accession>A0A0H2RWF4</accession>
<reference evidence="3 4" key="1">
    <citation type="submission" date="2015-04" db="EMBL/GenBank/DDBJ databases">
        <title>Complete genome sequence of Schizopora paradoxa KUC8140, a cosmopolitan wood degrader in East Asia.</title>
        <authorList>
            <consortium name="DOE Joint Genome Institute"/>
            <person name="Min B."/>
            <person name="Park H."/>
            <person name="Jang Y."/>
            <person name="Kim J.-J."/>
            <person name="Kim K.H."/>
            <person name="Pangilinan J."/>
            <person name="Lipzen A."/>
            <person name="Riley R."/>
            <person name="Grigoriev I.V."/>
            <person name="Spatafora J.W."/>
            <person name="Choi I.-G."/>
        </authorList>
    </citation>
    <scope>NUCLEOTIDE SEQUENCE [LARGE SCALE GENOMIC DNA]</scope>
    <source>
        <strain evidence="3 4">KUC8140</strain>
    </source>
</reference>
<sequence length="310" mass="34871">MPSEDPTTVDQFYILASSTVFLYDMALTMPQEIQYLWSFKLKPVNVLLLALRYVTALGFVPVLDESSVVGKVPGVVGVICQALTLAFLILRLYAIYEKQNWILYGLIPFSLLSVVFSSLVIREAQVYEFKETNTITIGDVSYNTTISASCFLDPSLDSECKESDTSVGMFYRLSYIVNISLDTLIFLLAATKTARMYSQSKLCGMHSSLSTILLRDGSILYAMLAMSNITNFVLYMRSVQYATGNTDPFLFVVSSGTNSEMTHALSAILVSRMVFNLREAGTELHESTSEWRSRIEFQSIHQENDRRLRN</sequence>
<feature type="transmembrane region" description="Helical" evidence="1">
    <location>
        <begin position="41"/>
        <end position="63"/>
    </location>
</feature>
<organism evidence="3 4">
    <name type="scientific">Schizopora paradoxa</name>
    <dbReference type="NCBI Taxonomy" id="27342"/>
    <lineage>
        <taxon>Eukaryota</taxon>
        <taxon>Fungi</taxon>
        <taxon>Dikarya</taxon>
        <taxon>Basidiomycota</taxon>
        <taxon>Agaricomycotina</taxon>
        <taxon>Agaricomycetes</taxon>
        <taxon>Hymenochaetales</taxon>
        <taxon>Schizoporaceae</taxon>
        <taxon>Schizopora</taxon>
    </lineage>
</organism>
<evidence type="ECO:0000313" key="3">
    <source>
        <dbReference type="EMBL" id="KLO16169.1"/>
    </source>
</evidence>
<feature type="domain" description="DUF6533" evidence="2">
    <location>
        <begin position="14"/>
        <end position="55"/>
    </location>
</feature>
<dbReference type="InParanoid" id="A0A0H2RWF4"/>
<dbReference type="AlphaFoldDB" id="A0A0H2RWF4"/>
<gene>
    <name evidence="3" type="ORF">SCHPADRAFT_938079</name>
</gene>
<evidence type="ECO:0000256" key="1">
    <source>
        <dbReference type="SAM" id="Phobius"/>
    </source>
</evidence>
<keyword evidence="1" id="KW-0472">Membrane</keyword>
<dbReference type="Pfam" id="PF20151">
    <property type="entry name" value="DUF6533"/>
    <property type="match status" value="1"/>
</dbReference>
<protein>
    <recommendedName>
        <fullName evidence="2">DUF6533 domain-containing protein</fullName>
    </recommendedName>
</protein>
<dbReference type="InterPro" id="IPR045340">
    <property type="entry name" value="DUF6533"/>
</dbReference>
<feature type="transmembrane region" description="Helical" evidence="1">
    <location>
        <begin position="101"/>
        <end position="121"/>
    </location>
</feature>
<evidence type="ECO:0000313" key="4">
    <source>
        <dbReference type="Proteomes" id="UP000053477"/>
    </source>
</evidence>